<evidence type="ECO:0000256" key="1">
    <source>
        <dbReference type="SAM" id="SignalP"/>
    </source>
</evidence>
<dbReference type="InterPro" id="IPR016087">
    <property type="entry name" value="Chalcone_isomerase"/>
</dbReference>
<feature type="domain" description="Chalcone isomerase" evidence="2">
    <location>
        <begin position="28"/>
        <end position="193"/>
    </location>
</feature>
<keyword evidence="1" id="KW-0732">Signal</keyword>
<reference evidence="4" key="1">
    <citation type="submission" date="2016-11" db="EMBL/GenBank/DDBJ databases">
        <authorList>
            <person name="Varghese N."/>
            <person name="Submissions S."/>
        </authorList>
    </citation>
    <scope>NUCLEOTIDE SEQUENCE [LARGE SCALE GENOMIC DNA]</scope>
    <source>
        <strain evidence="4">DSM 9756</strain>
    </source>
</reference>
<feature type="chain" id="PRO_5012024997" evidence="1">
    <location>
        <begin position="29"/>
        <end position="195"/>
    </location>
</feature>
<dbReference type="GO" id="GO:0016872">
    <property type="term" value="F:intramolecular lyase activity"/>
    <property type="evidence" value="ECO:0007669"/>
    <property type="project" value="InterPro"/>
</dbReference>
<keyword evidence="4" id="KW-1185">Reference proteome</keyword>
<accession>A0A1M5BWJ5</accession>
<organism evidence="3 4">
    <name type="scientific">Desulfacinum infernum DSM 9756</name>
    <dbReference type="NCBI Taxonomy" id="1121391"/>
    <lineage>
        <taxon>Bacteria</taxon>
        <taxon>Pseudomonadati</taxon>
        <taxon>Thermodesulfobacteriota</taxon>
        <taxon>Syntrophobacteria</taxon>
        <taxon>Syntrophobacterales</taxon>
        <taxon>Syntrophobacteraceae</taxon>
        <taxon>Desulfacinum</taxon>
    </lineage>
</organism>
<dbReference type="SUPFAM" id="SSF54626">
    <property type="entry name" value="Chalcone isomerase"/>
    <property type="match status" value="1"/>
</dbReference>
<dbReference type="AlphaFoldDB" id="A0A1M5BWJ5"/>
<protein>
    <submittedName>
        <fullName evidence="3">Chalcone isomerase-like</fullName>
    </submittedName>
</protein>
<dbReference type="RefSeq" id="WP_073038974.1">
    <property type="nucleotide sequence ID" value="NZ_FQVB01000018.1"/>
</dbReference>
<evidence type="ECO:0000313" key="3">
    <source>
        <dbReference type="EMBL" id="SHF46667.1"/>
    </source>
</evidence>
<gene>
    <name evidence="3" type="ORF">SAMN02745206_02042</name>
</gene>
<evidence type="ECO:0000313" key="4">
    <source>
        <dbReference type="Proteomes" id="UP000184076"/>
    </source>
</evidence>
<dbReference type="STRING" id="1121391.SAMN02745206_02042"/>
<keyword evidence="3" id="KW-0413">Isomerase</keyword>
<evidence type="ECO:0000259" key="2">
    <source>
        <dbReference type="Pfam" id="PF16036"/>
    </source>
</evidence>
<dbReference type="InterPro" id="IPR036298">
    <property type="entry name" value="Chalcone_isomerase_sf"/>
</dbReference>
<proteinExistence type="predicted"/>
<dbReference type="OrthoDB" id="9795336at2"/>
<name>A0A1M5BWJ5_9BACT</name>
<dbReference type="EMBL" id="FQVB01000018">
    <property type="protein sequence ID" value="SHF46667.1"/>
    <property type="molecule type" value="Genomic_DNA"/>
</dbReference>
<feature type="signal peptide" evidence="1">
    <location>
        <begin position="1"/>
        <end position="28"/>
    </location>
</feature>
<sequence length="195" mass="21421">MNQQGCAGKLSGFLVATMVLFSAAFVSAADFKGVSFPDELTIGAEKCSLNGIGIRKKFFIDVYYGAFYAKDKVGDATAAVESDQPKAVVIHVIYKQVDADKWVEGWKEGFAKNTPHPDSSLRERMETFMGWFNEPVKKGEEVRLLYEPGVGTHVVIKGVEKGVVPGADFMQAVWKIYFGEHPASEDLKKAMLGQS</sequence>
<dbReference type="Gene3D" id="3.50.70.10">
    <property type="match status" value="1"/>
</dbReference>
<dbReference type="InterPro" id="IPR016088">
    <property type="entry name" value="Chalcone_isomerase_3-sand"/>
</dbReference>
<dbReference type="Proteomes" id="UP000184076">
    <property type="component" value="Unassembled WGS sequence"/>
</dbReference>
<dbReference type="Pfam" id="PF16036">
    <property type="entry name" value="Chalcone_3"/>
    <property type="match status" value="1"/>
</dbReference>